<dbReference type="InterPro" id="IPR019983">
    <property type="entry name" value="Pept_T1A_Psome_bsu_arc"/>
</dbReference>
<comment type="similarity">
    <text evidence="9">Belongs to the peptidase T1B family.</text>
</comment>
<protein>
    <recommendedName>
        <fullName evidence="9">Proteasome subunit beta</fullName>
        <ecNumber evidence="9">3.4.25.1</ecNumber>
    </recommendedName>
    <alternativeName>
        <fullName evidence="9">20S proteasome beta subunit</fullName>
    </alternativeName>
    <alternativeName>
        <fullName evidence="9">Proteasome core protein PsmB</fullName>
    </alternativeName>
</protein>
<evidence type="ECO:0000256" key="6">
    <source>
        <dbReference type="ARBA" id="ARBA00022813"/>
    </source>
</evidence>
<dbReference type="RefSeq" id="WP_088884391.1">
    <property type="nucleotide sequence ID" value="NZ_CP014855.1"/>
</dbReference>
<dbReference type="InterPro" id="IPR016050">
    <property type="entry name" value="Proteasome_bsu_CS"/>
</dbReference>
<dbReference type="EC" id="3.4.25.1" evidence="9"/>
<evidence type="ECO:0000256" key="7">
    <source>
        <dbReference type="ARBA" id="ARBA00022942"/>
    </source>
</evidence>
<evidence type="ECO:0000256" key="4">
    <source>
        <dbReference type="ARBA" id="ARBA00022698"/>
    </source>
</evidence>
<comment type="catalytic activity">
    <reaction evidence="1 9">
        <text>Cleavage of peptide bonds with very broad specificity.</text>
        <dbReference type="EC" id="3.4.25.1"/>
    </reaction>
</comment>
<dbReference type="GO" id="GO:0005737">
    <property type="term" value="C:cytoplasm"/>
    <property type="evidence" value="ECO:0007669"/>
    <property type="project" value="UniProtKB-SubCell"/>
</dbReference>
<dbReference type="GO" id="GO:0019774">
    <property type="term" value="C:proteasome core complex, beta-subunit complex"/>
    <property type="evidence" value="ECO:0007669"/>
    <property type="project" value="UniProtKB-UniRule"/>
</dbReference>
<organism evidence="11 12">
    <name type="scientific">Thermococcus gorgonarius</name>
    <dbReference type="NCBI Taxonomy" id="71997"/>
    <lineage>
        <taxon>Archaea</taxon>
        <taxon>Methanobacteriati</taxon>
        <taxon>Methanobacteriota</taxon>
        <taxon>Thermococci</taxon>
        <taxon>Thermococcales</taxon>
        <taxon>Thermococcaceae</taxon>
        <taxon>Thermococcus</taxon>
    </lineage>
</organism>
<dbReference type="GO" id="GO:0010498">
    <property type="term" value="P:proteasomal protein catabolic process"/>
    <property type="evidence" value="ECO:0007669"/>
    <property type="project" value="UniProtKB-UniRule"/>
</dbReference>
<dbReference type="InterPro" id="IPR029055">
    <property type="entry name" value="Ntn_hydrolases_N"/>
</dbReference>
<dbReference type="GeneID" id="33330957"/>
<dbReference type="Gene3D" id="3.60.20.10">
    <property type="entry name" value="Glutamine Phosphoribosylpyrophosphate, subunit 1, domain 1"/>
    <property type="match status" value="1"/>
</dbReference>
<comment type="activity regulation">
    <text evidence="9">The formation of the proteasomal ATPase PAN-20S proteasome complex, via the docking of the C-termini of PAN into the intersubunit pockets in the alpha-rings, triggers opening of the gate for substrate entry. Interconversion between the open-gate and close-gate conformations leads to a dynamic regulation of the 20S proteasome proteolysis activity.</text>
</comment>
<proteinExistence type="inferred from homology"/>
<keyword evidence="12" id="KW-1185">Reference proteome</keyword>
<keyword evidence="7 9" id="KW-0647">Proteasome</keyword>
<dbReference type="InterPro" id="IPR001353">
    <property type="entry name" value="Proteasome_sua/b"/>
</dbReference>
<feature type="chain" id="PRO_5023298087" description="Proteasome subunit beta" evidence="9">
    <location>
        <begin position="9"/>
        <end position="201"/>
    </location>
</feature>
<evidence type="ECO:0000313" key="12">
    <source>
        <dbReference type="Proteomes" id="UP000250134"/>
    </source>
</evidence>
<dbReference type="FunFam" id="3.60.20.10:FF:000049">
    <property type="entry name" value="Proteasome subunit beta"/>
    <property type="match status" value="1"/>
</dbReference>
<keyword evidence="6 9" id="KW-0068">Autocatalytic cleavage</keyword>
<gene>
    <name evidence="9" type="primary">psmB</name>
    <name evidence="11" type="ORF">A3K92_00375</name>
</gene>
<reference evidence="11 12" key="1">
    <citation type="submission" date="2016-03" db="EMBL/GenBank/DDBJ databases">
        <title>Complete genome sequence of Thermococcus gorgonarius.</title>
        <authorList>
            <person name="Oger P.M."/>
        </authorList>
    </citation>
    <scope>NUCLEOTIDE SEQUENCE [LARGE SCALE GENOMIC DNA]</scope>
    <source>
        <strain evidence="11 12">W-12</strain>
    </source>
</reference>
<evidence type="ECO:0000256" key="9">
    <source>
        <dbReference type="HAMAP-Rule" id="MF_02113"/>
    </source>
</evidence>
<dbReference type="Pfam" id="PF00227">
    <property type="entry name" value="Proteasome"/>
    <property type="match status" value="1"/>
</dbReference>
<dbReference type="AlphaFoldDB" id="A0A2Z2M3B4"/>
<keyword evidence="3 9" id="KW-0645">Protease</keyword>
<evidence type="ECO:0000256" key="8">
    <source>
        <dbReference type="ARBA" id="ARBA00023145"/>
    </source>
</evidence>
<comment type="subcellular location">
    <subcellularLocation>
        <location evidence="9">Cytoplasm</location>
    </subcellularLocation>
</comment>
<evidence type="ECO:0000256" key="5">
    <source>
        <dbReference type="ARBA" id="ARBA00022801"/>
    </source>
</evidence>
<evidence type="ECO:0000256" key="10">
    <source>
        <dbReference type="PIRSR" id="PIRSR600243-1"/>
    </source>
</evidence>
<evidence type="ECO:0000256" key="1">
    <source>
        <dbReference type="ARBA" id="ARBA00001198"/>
    </source>
</evidence>
<feature type="propeptide" id="PRO_5016470809" description="Removed in mature form; by autocatalysis" evidence="9">
    <location>
        <begin position="1"/>
        <end position="8"/>
    </location>
</feature>
<comment type="subunit">
    <text evidence="9">The 20S proteasome core is composed of 14 alpha and 14 beta subunits that assemble into four stacked heptameric rings, resulting in a barrel-shaped structure. The two inner rings, each composed of seven catalytic beta subunits, are sandwiched by two outer rings, each composed of seven alpha subunits. The catalytic chamber with the active sites is on the inside of the barrel. Has a gated structure, the ends of the cylinder being occluded by the N-termini of the alpha-subunits. Is capped at one or both ends by the proteasome regulatory ATPase, PAN.</text>
</comment>
<dbReference type="CDD" id="cd03764">
    <property type="entry name" value="proteasome_beta_archeal"/>
    <property type="match status" value="1"/>
</dbReference>
<evidence type="ECO:0000256" key="2">
    <source>
        <dbReference type="ARBA" id="ARBA00022490"/>
    </source>
</evidence>
<sequence>MVGEKKTGTTTVGIKVKDGVVLAADTQASLDHMVETLNIRKILPITDRIAITTAGSVGDVQALARMLEAEARYYQFTWGRPMTTRAMANLLSNILNENKWFPYMVQILIGGYVDEPELASLDALGGLVFEKYIATGSGSPFAIAILEDGYREDMSVEEAKELAVRAVRTAGKRDVYTGDRKVQVVVITKDGMKEEFVEFKE</sequence>
<dbReference type="InterPro" id="IPR000243">
    <property type="entry name" value="Pept_T1A_subB"/>
</dbReference>
<name>A0A2Z2M3B4_THEGO</name>
<dbReference type="EMBL" id="CP014855">
    <property type="protein sequence ID" value="ASJ00047.1"/>
    <property type="molecule type" value="Genomic_DNA"/>
</dbReference>
<keyword evidence="8 9" id="KW-0865">Zymogen</keyword>
<dbReference type="Proteomes" id="UP000250134">
    <property type="component" value="Chromosome"/>
</dbReference>
<dbReference type="KEGG" id="tgg:A3K92_00375"/>
<dbReference type="InterPro" id="IPR023333">
    <property type="entry name" value="Proteasome_suB-type"/>
</dbReference>
<dbReference type="PANTHER" id="PTHR32194">
    <property type="entry name" value="METALLOPROTEASE TLDD"/>
    <property type="match status" value="1"/>
</dbReference>
<accession>A0A2Z2M3B4</accession>
<keyword evidence="2 9" id="KW-0963">Cytoplasm</keyword>
<dbReference type="GO" id="GO:0004298">
    <property type="term" value="F:threonine-type endopeptidase activity"/>
    <property type="evidence" value="ECO:0007669"/>
    <property type="project" value="UniProtKB-UniRule"/>
</dbReference>
<dbReference type="PROSITE" id="PS51476">
    <property type="entry name" value="PROTEASOME_BETA_2"/>
    <property type="match status" value="1"/>
</dbReference>
<dbReference type="OrthoDB" id="6330at2157"/>
<dbReference type="HAMAP" id="MF_02113_A">
    <property type="entry name" value="Proteasome_B_A"/>
    <property type="match status" value="1"/>
</dbReference>
<comment type="function">
    <text evidence="9">Component of the proteasome core, a large protease complex with broad specificity involved in protein degradation.</text>
</comment>
<evidence type="ECO:0000313" key="11">
    <source>
        <dbReference type="EMBL" id="ASJ00047.1"/>
    </source>
</evidence>
<keyword evidence="5 9" id="KW-0378">Hydrolase</keyword>
<dbReference type="PANTHER" id="PTHR32194:SF0">
    <property type="entry name" value="ATP-DEPENDENT PROTEASE SUBUNIT HSLV"/>
    <property type="match status" value="1"/>
</dbReference>
<keyword evidence="4 9" id="KW-0888">Threonine protease</keyword>
<dbReference type="SUPFAM" id="SSF56235">
    <property type="entry name" value="N-terminal nucleophile aminohydrolases (Ntn hydrolases)"/>
    <property type="match status" value="1"/>
</dbReference>
<feature type="active site" description="Nucleophile" evidence="9 10">
    <location>
        <position position="9"/>
    </location>
</feature>
<dbReference type="NCBIfam" id="TIGR03634">
    <property type="entry name" value="arc_protsome_B"/>
    <property type="match status" value="1"/>
</dbReference>
<dbReference type="PROSITE" id="PS00854">
    <property type="entry name" value="PROTEASOME_BETA_1"/>
    <property type="match status" value="1"/>
</dbReference>
<evidence type="ECO:0000256" key="3">
    <source>
        <dbReference type="ARBA" id="ARBA00022670"/>
    </source>
</evidence>
<dbReference type="PRINTS" id="PR00141">
    <property type="entry name" value="PROTEASOME"/>
</dbReference>